<dbReference type="GO" id="GO:0004525">
    <property type="term" value="F:ribonuclease III activity"/>
    <property type="evidence" value="ECO:0007669"/>
    <property type="project" value="InterPro"/>
</dbReference>
<dbReference type="SMART" id="SM00358">
    <property type="entry name" value="DSRM"/>
    <property type="match status" value="1"/>
</dbReference>
<keyword evidence="3" id="KW-0540">Nuclease</keyword>
<gene>
    <name evidence="12" type="ORF">O6P43_013674</name>
</gene>
<dbReference type="GO" id="GO:0005737">
    <property type="term" value="C:cytoplasm"/>
    <property type="evidence" value="ECO:0007669"/>
    <property type="project" value="TreeGrafter"/>
</dbReference>
<dbReference type="AlphaFoldDB" id="A0AAD7PQV0"/>
<evidence type="ECO:0000256" key="9">
    <source>
        <dbReference type="PROSITE-ProRule" id="PRU00266"/>
    </source>
</evidence>
<feature type="domain" description="RNase III" evidence="11">
    <location>
        <begin position="46"/>
        <end position="188"/>
    </location>
</feature>
<comment type="cofactor">
    <cofactor evidence="1">
        <name>Mn(2+)</name>
        <dbReference type="ChEBI" id="CHEBI:29035"/>
    </cofactor>
</comment>
<dbReference type="InterPro" id="IPR014720">
    <property type="entry name" value="dsRBD_dom"/>
</dbReference>
<evidence type="ECO:0000256" key="4">
    <source>
        <dbReference type="ARBA" id="ARBA00022723"/>
    </source>
</evidence>
<keyword evidence="7" id="KW-0460">Magnesium</keyword>
<dbReference type="Gene3D" id="1.10.1520.10">
    <property type="entry name" value="Ribonuclease III domain"/>
    <property type="match status" value="1"/>
</dbReference>
<keyword evidence="8 9" id="KW-0694">RNA-binding</keyword>
<dbReference type="KEGG" id="qsa:O6P43_013674"/>
<dbReference type="Pfam" id="PF00035">
    <property type="entry name" value="dsrm"/>
    <property type="match status" value="1"/>
</dbReference>
<dbReference type="PANTHER" id="PTHR14950:SF49">
    <property type="entry name" value="RIBONUCLEASE 3-LIKE PROTEIN 2-RELATED"/>
    <property type="match status" value="1"/>
</dbReference>
<evidence type="ECO:0000256" key="1">
    <source>
        <dbReference type="ARBA" id="ARBA00001936"/>
    </source>
</evidence>
<dbReference type="PANTHER" id="PTHR14950">
    <property type="entry name" value="DICER-RELATED"/>
    <property type="match status" value="1"/>
</dbReference>
<evidence type="ECO:0000256" key="7">
    <source>
        <dbReference type="ARBA" id="ARBA00022842"/>
    </source>
</evidence>
<comment type="cofactor">
    <cofactor evidence="2">
        <name>Mg(2+)</name>
        <dbReference type="ChEBI" id="CHEBI:18420"/>
    </cofactor>
</comment>
<dbReference type="InterPro" id="IPR036389">
    <property type="entry name" value="RNase_III_sf"/>
</dbReference>
<dbReference type="GO" id="GO:0005634">
    <property type="term" value="C:nucleus"/>
    <property type="evidence" value="ECO:0007669"/>
    <property type="project" value="TreeGrafter"/>
</dbReference>
<evidence type="ECO:0000259" key="11">
    <source>
        <dbReference type="PROSITE" id="PS50142"/>
    </source>
</evidence>
<evidence type="ECO:0000256" key="5">
    <source>
        <dbReference type="ARBA" id="ARBA00022759"/>
    </source>
</evidence>
<accession>A0AAD7PQV0</accession>
<dbReference type="Gene3D" id="3.30.160.20">
    <property type="match status" value="1"/>
</dbReference>
<dbReference type="Proteomes" id="UP001163823">
    <property type="component" value="Chromosome 6"/>
</dbReference>
<dbReference type="SUPFAM" id="SSF69065">
    <property type="entry name" value="RNase III domain-like"/>
    <property type="match status" value="1"/>
</dbReference>
<dbReference type="EMBL" id="JARAOO010000006">
    <property type="protein sequence ID" value="KAJ7963764.1"/>
    <property type="molecule type" value="Genomic_DNA"/>
</dbReference>
<dbReference type="SMART" id="SM00535">
    <property type="entry name" value="RIBOc"/>
    <property type="match status" value="1"/>
</dbReference>
<evidence type="ECO:0000256" key="2">
    <source>
        <dbReference type="ARBA" id="ARBA00001946"/>
    </source>
</evidence>
<protein>
    <submittedName>
        <fullName evidence="12">Ribonuclease 3-like protein 2</fullName>
    </submittedName>
</protein>
<dbReference type="SUPFAM" id="SSF54768">
    <property type="entry name" value="dsRNA-binding domain-like"/>
    <property type="match status" value="1"/>
</dbReference>
<comment type="caution">
    <text evidence="12">The sequence shown here is derived from an EMBL/GenBank/DDBJ whole genome shotgun (WGS) entry which is preliminary data.</text>
</comment>
<reference evidence="12" key="1">
    <citation type="journal article" date="2023" name="Science">
        <title>Elucidation of the pathway for biosynthesis of saponin adjuvants from the soapbark tree.</title>
        <authorList>
            <person name="Reed J."/>
            <person name="Orme A."/>
            <person name="El-Demerdash A."/>
            <person name="Owen C."/>
            <person name="Martin L.B.B."/>
            <person name="Misra R.C."/>
            <person name="Kikuchi S."/>
            <person name="Rejzek M."/>
            <person name="Martin A.C."/>
            <person name="Harkess A."/>
            <person name="Leebens-Mack J."/>
            <person name="Louveau T."/>
            <person name="Stephenson M.J."/>
            <person name="Osbourn A."/>
        </authorList>
    </citation>
    <scope>NUCLEOTIDE SEQUENCE</scope>
    <source>
        <strain evidence="12">S10</strain>
    </source>
</reference>
<evidence type="ECO:0000256" key="8">
    <source>
        <dbReference type="ARBA" id="ARBA00022884"/>
    </source>
</evidence>
<organism evidence="12 13">
    <name type="scientific">Quillaja saponaria</name>
    <name type="common">Soap bark tree</name>
    <dbReference type="NCBI Taxonomy" id="32244"/>
    <lineage>
        <taxon>Eukaryota</taxon>
        <taxon>Viridiplantae</taxon>
        <taxon>Streptophyta</taxon>
        <taxon>Embryophyta</taxon>
        <taxon>Tracheophyta</taxon>
        <taxon>Spermatophyta</taxon>
        <taxon>Magnoliopsida</taxon>
        <taxon>eudicotyledons</taxon>
        <taxon>Gunneridae</taxon>
        <taxon>Pentapetalae</taxon>
        <taxon>rosids</taxon>
        <taxon>fabids</taxon>
        <taxon>Fabales</taxon>
        <taxon>Quillajaceae</taxon>
        <taxon>Quillaja</taxon>
    </lineage>
</organism>
<keyword evidence="13" id="KW-1185">Reference proteome</keyword>
<proteinExistence type="predicted"/>
<evidence type="ECO:0000313" key="13">
    <source>
        <dbReference type="Proteomes" id="UP001163823"/>
    </source>
</evidence>
<sequence>MDPINSQFNFFNPTKHIDMYMDEVSSTSTSSSLNPSLSSPNMKGSVMAVENIINYRFKNKRLLEEALTHPSYPDSASYQRLEFLGDSALNDALSNHVFLAYPDLDPGHLSLIRAANISTEKLARVAIRHGLYRFLRHNAPSLDEKITEFAKAVRQEDDAVAYGGSVKAPKVLADIVESVAAAILVDVNFDLQRLWVIFRGLLEPIVTHDDLKQQPQPVTMLFELCQKRGKQVDIKHWRKGIDGKFEIEAAKQKLHELCGKKKWPKPTYSIEKDAGPAHEKKFVCAVQIATMNGVLYITGDEKSRIKDAENSAASLMIRSLQESNYL</sequence>
<dbReference type="Pfam" id="PF00636">
    <property type="entry name" value="Ribonuclease_3"/>
    <property type="match status" value="1"/>
</dbReference>
<dbReference type="InterPro" id="IPR000999">
    <property type="entry name" value="RNase_III_dom"/>
</dbReference>
<evidence type="ECO:0000259" key="10">
    <source>
        <dbReference type="PROSITE" id="PS50137"/>
    </source>
</evidence>
<dbReference type="GO" id="GO:0046872">
    <property type="term" value="F:metal ion binding"/>
    <property type="evidence" value="ECO:0007669"/>
    <property type="project" value="UniProtKB-KW"/>
</dbReference>
<dbReference type="GO" id="GO:0003723">
    <property type="term" value="F:RNA binding"/>
    <property type="evidence" value="ECO:0007669"/>
    <property type="project" value="UniProtKB-UniRule"/>
</dbReference>
<feature type="domain" description="DRBM" evidence="10">
    <location>
        <begin position="249"/>
        <end position="322"/>
    </location>
</feature>
<keyword evidence="4" id="KW-0479">Metal-binding</keyword>
<evidence type="ECO:0000313" key="12">
    <source>
        <dbReference type="EMBL" id="KAJ7963764.1"/>
    </source>
</evidence>
<name>A0AAD7PQV0_QUISA</name>
<dbReference type="FunFam" id="1.10.1520.10:FF:000004">
    <property type="entry name" value="Endoribonuclease dicer-like 1"/>
    <property type="match status" value="1"/>
</dbReference>
<keyword evidence="5" id="KW-0255">Endonuclease</keyword>
<evidence type="ECO:0000256" key="3">
    <source>
        <dbReference type="ARBA" id="ARBA00022722"/>
    </source>
</evidence>
<keyword evidence="6" id="KW-0378">Hydrolase</keyword>
<dbReference type="PROSITE" id="PS50142">
    <property type="entry name" value="RNASE_3_2"/>
    <property type="match status" value="1"/>
</dbReference>
<dbReference type="PROSITE" id="PS00517">
    <property type="entry name" value="RNASE_3_1"/>
    <property type="match status" value="1"/>
</dbReference>
<dbReference type="GO" id="GO:0030422">
    <property type="term" value="P:siRNA processing"/>
    <property type="evidence" value="ECO:0007669"/>
    <property type="project" value="TreeGrafter"/>
</dbReference>
<dbReference type="PROSITE" id="PS50137">
    <property type="entry name" value="DS_RBD"/>
    <property type="match status" value="1"/>
</dbReference>
<evidence type="ECO:0000256" key="6">
    <source>
        <dbReference type="ARBA" id="ARBA00022801"/>
    </source>
</evidence>
<dbReference type="CDD" id="cd00593">
    <property type="entry name" value="RIBOc"/>
    <property type="match status" value="1"/>
</dbReference>